<accession>A0A319CA37</accession>
<evidence type="ECO:0000259" key="8">
    <source>
        <dbReference type="PROSITE" id="PS50850"/>
    </source>
</evidence>
<dbReference type="GO" id="GO:0005351">
    <property type="term" value="F:carbohydrate:proton symporter activity"/>
    <property type="evidence" value="ECO:0007669"/>
    <property type="project" value="TreeGrafter"/>
</dbReference>
<dbReference type="InterPro" id="IPR005828">
    <property type="entry name" value="MFS_sugar_transport-like"/>
</dbReference>
<feature type="transmembrane region" description="Helical" evidence="7">
    <location>
        <begin position="186"/>
        <end position="208"/>
    </location>
</feature>
<proteinExistence type="inferred from homology"/>
<comment type="similarity">
    <text evidence="2">Belongs to the major facilitator superfamily. Sugar transporter (TC 2.A.1.1) family.</text>
</comment>
<gene>
    <name evidence="9" type="ORF">BO82DRAFT_254820</name>
</gene>
<reference evidence="9 10" key="1">
    <citation type="submission" date="2016-12" db="EMBL/GenBank/DDBJ databases">
        <title>The genomes of Aspergillus section Nigri reveals drivers in fungal speciation.</title>
        <authorList>
            <consortium name="DOE Joint Genome Institute"/>
            <person name="Vesth T.C."/>
            <person name="Nybo J."/>
            <person name="Theobald S."/>
            <person name="Brandl J."/>
            <person name="Frisvad J.C."/>
            <person name="Nielsen K.F."/>
            <person name="Lyhne E.K."/>
            <person name="Kogle M.E."/>
            <person name="Kuo A."/>
            <person name="Riley R."/>
            <person name="Clum A."/>
            <person name="Nolan M."/>
            <person name="Lipzen A."/>
            <person name="Salamov A."/>
            <person name="Henrissat B."/>
            <person name="Wiebenga A."/>
            <person name="De Vries R.P."/>
            <person name="Grigoriev I.V."/>
            <person name="Mortensen U.H."/>
            <person name="Andersen M.R."/>
            <person name="Baker S.E."/>
        </authorList>
    </citation>
    <scope>NUCLEOTIDE SEQUENCE [LARGE SCALE GENOMIC DNA]</scope>
    <source>
        <strain evidence="9 10">CBS 121591</strain>
    </source>
</reference>
<dbReference type="EMBL" id="KZ821709">
    <property type="protein sequence ID" value="PYH80497.1"/>
    <property type="molecule type" value="Genomic_DNA"/>
</dbReference>
<keyword evidence="6 7" id="KW-0472">Membrane</keyword>
<organism evidence="9 10">
    <name type="scientific">Aspergillus uvarum CBS 121591</name>
    <dbReference type="NCBI Taxonomy" id="1448315"/>
    <lineage>
        <taxon>Eukaryota</taxon>
        <taxon>Fungi</taxon>
        <taxon>Dikarya</taxon>
        <taxon>Ascomycota</taxon>
        <taxon>Pezizomycotina</taxon>
        <taxon>Eurotiomycetes</taxon>
        <taxon>Eurotiomycetidae</taxon>
        <taxon>Eurotiales</taxon>
        <taxon>Aspergillaceae</taxon>
        <taxon>Aspergillus</taxon>
        <taxon>Aspergillus subgen. Circumdati</taxon>
    </lineage>
</organism>
<evidence type="ECO:0000256" key="6">
    <source>
        <dbReference type="ARBA" id="ARBA00023136"/>
    </source>
</evidence>
<feature type="transmembrane region" description="Helical" evidence="7">
    <location>
        <begin position="295"/>
        <end position="314"/>
    </location>
</feature>
<evidence type="ECO:0000256" key="7">
    <source>
        <dbReference type="SAM" id="Phobius"/>
    </source>
</evidence>
<dbReference type="InterPro" id="IPR050360">
    <property type="entry name" value="MFS_Sugar_Transporters"/>
</dbReference>
<name>A0A319CA37_9EURO</name>
<feature type="transmembrane region" description="Helical" evidence="7">
    <location>
        <begin position="155"/>
        <end position="174"/>
    </location>
</feature>
<keyword evidence="3" id="KW-0813">Transport</keyword>
<keyword evidence="10" id="KW-1185">Reference proteome</keyword>
<evidence type="ECO:0000256" key="2">
    <source>
        <dbReference type="ARBA" id="ARBA00010992"/>
    </source>
</evidence>
<dbReference type="InterPro" id="IPR003663">
    <property type="entry name" value="Sugar/inositol_transpt"/>
</dbReference>
<dbReference type="Proteomes" id="UP000248340">
    <property type="component" value="Unassembled WGS sequence"/>
</dbReference>
<keyword evidence="5 7" id="KW-1133">Transmembrane helix</keyword>
<dbReference type="PRINTS" id="PR00171">
    <property type="entry name" value="SUGRTRNSPORT"/>
</dbReference>
<sequence>MGQAFGLRGNKVTIGHIATVIIPAYICFGYLNAVSSGIVNRQSWVDTFPQLDTVNTTGATNAENSRIEGTVVALFNLGCLFSAIACIGVGDRLGRKRTFMLGLAITIVGSVLQSTAFVLAHLIVGRFITGLGFGAVTATGPNWQSETTTPKLRGFIVMLQSGFLAIGLAVAGWLEYGLAFAEGSVVWRLPLAFPCLLCLISLVFTPFWPESPRWLIKVGRIDEAREALAILLDESPTSEAVGSFKDIFRNGPSRFGNRASIAIATQMAQQMCGQNAITFYQSTIFKQFLGMDSKLALLMSAVLFTWKILISPFGALTVDKAGRRKLLILSFVGMGICMAVMAGCMSQTSSSKAAMDTAVVFIFIYVFF</sequence>
<evidence type="ECO:0000313" key="10">
    <source>
        <dbReference type="Proteomes" id="UP000248340"/>
    </source>
</evidence>
<feature type="transmembrane region" description="Helical" evidence="7">
    <location>
        <begin position="12"/>
        <end position="31"/>
    </location>
</feature>
<evidence type="ECO:0000256" key="4">
    <source>
        <dbReference type="ARBA" id="ARBA00022692"/>
    </source>
</evidence>
<dbReference type="Pfam" id="PF00083">
    <property type="entry name" value="Sugar_tr"/>
    <property type="match status" value="1"/>
</dbReference>
<feature type="transmembrane region" description="Helical" evidence="7">
    <location>
        <begin position="99"/>
        <end position="117"/>
    </location>
</feature>
<dbReference type="GO" id="GO:0016020">
    <property type="term" value="C:membrane"/>
    <property type="evidence" value="ECO:0007669"/>
    <property type="project" value="UniProtKB-SubCell"/>
</dbReference>
<dbReference type="PROSITE" id="PS50850">
    <property type="entry name" value="MFS"/>
    <property type="match status" value="1"/>
</dbReference>
<feature type="domain" description="Major facilitator superfamily (MFS) profile" evidence="8">
    <location>
        <begin position="21"/>
        <end position="368"/>
    </location>
</feature>
<dbReference type="AlphaFoldDB" id="A0A319CA37"/>
<evidence type="ECO:0000256" key="3">
    <source>
        <dbReference type="ARBA" id="ARBA00022448"/>
    </source>
</evidence>
<dbReference type="PANTHER" id="PTHR48022">
    <property type="entry name" value="PLASTIDIC GLUCOSE TRANSPORTER 4"/>
    <property type="match status" value="1"/>
</dbReference>
<evidence type="ECO:0000313" key="9">
    <source>
        <dbReference type="EMBL" id="PYH80497.1"/>
    </source>
</evidence>
<dbReference type="SUPFAM" id="SSF103473">
    <property type="entry name" value="MFS general substrate transporter"/>
    <property type="match status" value="1"/>
</dbReference>
<evidence type="ECO:0000256" key="5">
    <source>
        <dbReference type="ARBA" id="ARBA00022989"/>
    </source>
</evidence>
<keyword evidence="9" id="KW-0762">Sugar transport</keyword>
<protein>
    <submittedName>
        <fullName evidence="9">MFS sugar transporter</fullName>
    </submittedName>
</protein>
<dbReference type="PROSITE" id="PS00216">
    <property type="entry name" value="SUGAR_TRANSPORT_1"/>
    <property type="match status" value="1"/>
</dbReference>
<dbReference type="InterPro" id="IPR005829">
    <property type="entry name" value="Sugar_transporter_CS"/>
</dbReference>
<dbReference type="InterPro" id="IPR020846">
    <property type="entry name" value="MFS_dom"/>
</dbReference>
<dbReference type="InterPro" id="IPR036259">
    <property type="entry name" value="MFS_trans_sf"/>
</dbReference>
<dbReference type="Gene3D" id="1.20.1250.20">
    <property type="entry name" value="MFS general substrate transporter like domains"/>
    <property type="match status" value="2"/>
</dbReference>
<keyword evidence="4 7" id="KW-0812">Transmembrane</keyword>
<feature type="transmembrane region" description="Helical" evidence="7">
    <location>
        <begin position="71"/>
        <end position="90"/>
    </location>
</feature>
<dbReference type="OrthoDB" id="6133115at2759"/>
<evidence type="ECO:0000256" key="1">
    <source>
        <dbReference type="ARBA" id="ARBA00004141"/>
    </source>
</evidence>
<dbReference type="RefSeq" id="XP_025490697.1">
    <property type="nucleotide sequence ID" value="XM_025630899.1"/>
</dbReference>
<feature type="transmembrane region" description="Helical" evidence="7">
    <location>
        <begin position="326"/>
        <end position="345"/>
    </location>
</feature>
<dbReference type="GeneID" id="37133640"/>
<dbReference type="VEuPathDB" id="FungiDB:BO82DRAFT_254820"/>
<comment type="subcellular location">
    <subcellularLocation>
        <location evidence="1">Membrane</location>
        <topology evidence="1">Multi-pass membrane protein</topology>
    </subcellularLocation>
</comment>
<dbReference type="PANTHER" id="PTHR48022:SF45">
    <property type="entry name" value="MAJOR FACILITATOR SUPERFAMILY (MFS) PROFILE DOMAIN-CONTAINING PROTEIN-RELATED"/>
    <property type="match status" value="1"/>
</dbReference>
<feature type="non-terminal residue" evidence="9">
    <location>
        <position position="368"/>
    </location>
</feature>